<gene>
    <name evidence="1" type="ORF">G3M56_010050</name>
</gene>
<dbReference type="EMBL" id="CP066776">
    <property type="protein sequence ID" value="QQL44235.1"/>
    <property type="molecule type" value="Genomic_DNA"/>
</dbReference>
<keyword evidence="2" id="KW-1185">Reference proteome</keyword>
<proteinExistence type="predicted"/>
<organism evidence="1 2">
    <name type="scientific">Sulfuriroseicoccus oceanibius</name>
    <dbReference type="NCBI Taxonomy" id="2707525"/>
    <lineage>
        <taxon>Bacteria</taxon>
        <taxon>Pseudomonadati</taxon>
        <taxon>Verrucomicrobiota</taxon>
        <taxon>Verrucomicrobiia</taxon>
        <taxon>Verrucomicrobiales</taxon>
        <taxon>Verrucomicrobiaceae</taxon>
        <taxon>Sulfuriroseicoccus</taxon>
    </lineage>
</organism>
<accession>A0A6B3LB55</accession>
<evidence type="ECO:0000313" key="1">
    <source>
        <dbReference type="EMBL" id="QQL44235.1"/>
    </source>
</evidence>
<dbReference type="Proteomes" id="UP000475117">
    <property type="component" value="Chromosome"/>
</dbReference>
<dbReference type="KEGG" id="soa:G3M56_010050"/>
<protein>
    <submittedName>
        <fullName evidence="1">Uncharacterized protein</fullName>
    </submittedName>
</protein>
<dbReference type="AlphaFoldDB" id="A0A6B3LB55"/>
<reference evidence="1 2" key="1">
    <citation type="submission" date="2020-12" db="EMBL/GenBank/DDBJ databases">
        <title>Sulforoseuscoccus oceanibium gen. nov., sp. nov., a representative of the phylum Verrucomicrobia with special cytoplasmic membrane, and proposal of Sulforoseuscoccusaceae fam. nov.</title>
        <authorList>
            <person name="Xi F."/>
        </authorList>
    </citation>
    <scope>NUCLEOTIDE SEQUENCE [LARGE SCALE GENOMIC DNA]</scope>
    <source>
        <strain evidence="1 2">T37</strain>
    </source>
</reference>
<evidence type="ECO:0000313" key="2">
    <source>
        <dbReference type="Proteomes" id="UP000475117"/>
    </source>
</evidence>
<dbReference type="RefSeq" id="WP_164362359.1">
    <property type="nucleotide sequence ID" value="NZ_CP066776.1"/>
</dbReference>
<sequence>MIFPYLVTEETLPDREPRVIHISNDRRAAMDAYDDALKDDPEAIVYFYELSAPLKRRKPSAILQSKYQEP</sequence>
<name>A0A6B3LB55_9BACT</name>